<evidence type="ECO:0000313" key="9">
    <source>
        <dbReference type="Proteomes" id="UP000190435"/>
    </source>
</evidence>
<reference evidence="8 9" key="1">
    <citation type="submission" date="2017-02" db="EMBL/GenBank/DDBJ databases">
        <title>Draft genome sequence of Moraxella caviae CCUG 355 type strain.</title>
        <authorList>
            <person name="Engstrom-Jakobsson H."/>
            <person name="Salva-Serra F."/>
            <person name="Thorell K."/>
            <person name="Gonzales-Siles L."/>
            <person name="Karlsson R."/>
            <person name="Boulund F."/>
            <person name="Engstrand L."/>
            <person name="Moore E."/>
        </authorList>
    </citation>
    <scope>NUCLEOTIDE SEQUENCE [LARGE SCALE GENOMIC DNA]</scope>
    <source>
        <strain evidence="8 9">CCUG 355</strain>
    </source>
</reference>
<keyword evidence="9" id="KW-1185">Reference proteome</keyword>
<dbReference type="PANTHER" id="PTHR42852">
    <property type="entry name" value="THIOL:DISULFIDE INTERCHANGE PROTEIN DSBE"/>
    <property type="match status" value="1"/>
</dbReference>
<sequence length="197" mass="21881">MENNMANPARRALIFIVPLVIFALLIVMFFFRLGDETDVKINTSMNKPLPEFSLPLLSDTSRTMTNADLPKTPFLLNVWGSWCPTCRVEHPFLMELHAKGVPMVGVNYKDELPDALAYLNEFQDPFVYSIQDLSGEYALDLGLTGAPETFVVDGKGVVYKHILGEVNAQNYADDIELCLTALGDDALSEEDKTLACS</sequence>
<keyword evidence="5" id="KW-0676">Redox-active center</keyword>
<proteinExistence type="inferred from homology"/>
<dbReference type="InterPro" id="IPR017937">
    <property type="entry name" value="Thioredoxin_CS"/>
</dbReference>
<evidence type="ECO:0000256" key="6">
    <source>
        <dbReference type="SAM" id="Phobius"/>
    </source>
</evidence>
<evidence type="ECO:0000256" key="2">
    <source>
        <dbReference type="ARBA" id="ARBA00007758"/>
    </source>
</evidence>
<dbReference type="EMBL" id="MUXU01000025">
    <property type="protein sequence ID" value="OOR91113.1"/>
    <property type="molecule type" value="Genomic_DNA"/>
</dbReference>
<dbReference type="InterPro" id="IPR013766">
    <property type="entry name" value="Thioredoxin_domain"/>
</dbReference>
<comment type="caution">
    <text evidence="8">The sequence shown here is derived from an EMBL/GenBank/DDBJ whole genome shotgun (WGS) entry which is preliminary data.</text>
</comment>
<name>A0A1T0A5R8_9GAMM</name>
<dbReference type="GO" id="GO:0015036">
    <property type="term" value="F:disulfide oxidoreductase activity"/>
    <property type="evidence" value="ECO:0007669"/>
    <property type="project" value="InterPro"/>
</dbReference>
<evidence type="ECO:0000259" key="7">
    <source>
        <dbReference type="PROSITE" id="PS51352"/>
    </source>
</evidence>
<keyword evidence="6" id="KW-0812">Transmembrane</keyword>
<organism evidence="8 9">
    <name type="scientific">Moraxella caviae</name>
    <dbReference type="NCBI Taxonomy" id="34060"/>
    <lineage>
        <taxon>Bacteria</taxon>
        <taxon>Pseudomonadati</taxon>
        <taxon>Pseudomonadota</taxon>
        <taxon>Gammaproteobacteria</taxon>
        <taxon>Moraxellales</taxon>
        <taxon>Moraxellaceae</taxon>
        <taxon>Moraxella</taxon>
    </lineage>
</organism>
<dbReference type="GO" id="GO:0030288">
    <property type="term" value="C:outer membrane-bounded periplasmic space"/>
    <property type="evidence" value="ECO:0007669"/>
    <property type="project" value="InterPro"/>
</dbReference>
<feature type="domain" description="Thioredoxin" evidence="7">
    <location>
        <begin position="43"/>
        <end position="184"/>
    </location>
</feature>
<dbReference type="AlphaFoldDB" id="A0A1T0A5R8"/>
<dbReference type="InterPro" id="IPR013740">
    <property type="entry name" value="Redoxin"/>
</dbReference>
<keyword evidence="6" id="KW-0472">Membrane</keyword>
<keyword evidence="6" id="KW-1133">Transmembrane helix</keyword>
<comment type="subcellular location">
    <subcellularLocation>
        <location evidence="1">Cell inner membrane</location>
        <topology evidence="1">Single-pass membrane protein</topology>
        <orientation evidence="1">Periplasmic side</orientation>
    </subcellularLocation>
</comment>
<dbReference type="PANTHER" id="PTHR42852:SF6">
    <property type="entry name" value="THIOL:DISULFIDE INTERCHANGE PROTEIN DSBE"/>
    <property type="match status" value="1"/>
</dbReference>
<comment type="similarity">
    <text evidence="2">Belongs to the thioredoxin family. DsbE subfamily.</text>
</comment>
<dbReference type="InterPro" id="IPR050553">
    <property type="entry name" value="Thioredoxin_ResA/DsbE_sf"/>
</dbReference>
<dbReference type="SUPFAM" id="SSF52833">
    <property type="entry name" value="Thioredoxin-like"/>
    <property type="match status" value="1"/>
</dbReference>
<dbReference type="Proteomes" id="UP000190435">
    <property type="component" value="Unassembled WGS sequence"/>
</dbReference>
<dbReference type="OrthoDB" id="9799347at2"/>
<protein>
    <submittedName>
        <fullName evidence="8">Thiol:disulfide interchange protein</fullName>
    </submittedName>
</protein>
<dbReference type="NCBIfam" id="TIGR00385">
    <property type="entry name" value="dsbE"/>
    <property type="match status" value="1"/>
</dbReference>
<dbReference type="PROSITE" id="PS51352">
    <property type="entry name" value="THIOREDOXIN_2"/>
    <property type="match status" value="1"/>
</dbReference>
<dbReference type="CDD" id="cd03010">
    <property type="entry name" value="TlpA_like_DsbE"/>
    <property type="match status" value="1"/>
</dbReference>
<evidence type="ECO:0000256" key="3">
    <source>
        <dbReference type="ARBA" id="ARBA00022748"/>
    </source>
</evidence>
<dbReference type="GO" id="GO:0005886">
    <property type="term" value="C:plasma membrane"/>
    <property type="evidence" value="ECO:0007669"/>
    <property type="project" value="UniProtKB-SubCell"/>
</dbReference>
<evidence type="ECO:0000313" key="8">
    <source>
        <dbReference type="EMBL" id="OOR91113.1"/>
    </source>
</evidence>
<dbReference type="InterPro" id="IPR036249">
    <property type="entry name" value="Thioredoxin-like_sf"/>
</dbReference>
<keyword evidence="4" id="KW-1015">Disulfide bond</keyword>
<feature type="transmembrane region" description="Helical" evidence="6">
    <location>
        <begin position="12"/>
        <end position="31"/>
    </location>
</feature>
<evidence type="ECO:0000256" key="4">
    <source>
        <dbReference type="ARBA" id="ARBA00023157"/>
    </source>
</evidence>
<dbReference type="InterPro" id="IPR004799">
    <property type="entry name" value="Periplasmic_diS_OxRdtase_DsbE"/>
</dbReference>
<dbReference type="Pfam" id="PF08534">
    <property type="entry name" value="Redoxin"/>
    <property type="match status" value="1"/>
</dbReference>
<dbReference type="STRING" id="34060.B0181_03835"/>
<dbReference type="GO" id="GO:0017004">
    <property type="term" value="P:cytochrome complex assembly"/>
    <property type="evidence" value="ECO:0007669"/>
    <property type="project" value="UniProtKB-KW"/>
</dbReference>
<accession>A0A1T0A5R8</accession>
<gene>
    <name evidence="8" type="ORF">B0181_03835</name>
</gene>
<dbReference type="PROSITE" id="PS00194">
    <property type="entry name" value="THIOREDOXIN_1"/>
    <property type="match status" value="1"/>
</dbReference>
<keyword evidence="3" id="KW-0201">Cytochrome c-type biogenesis</keyword>
<evidence type="ECO:0000256" key="1">
    <source>
        <dbReference type="ARBA" id="ARBA00004383"/>
    </source>
</evidence>
<evidence type="ECO:0000256" key="5">
    <source>
        <dbReference type="ARBA" id="ARBA00023284"/>
    </source>
</evidence>
<dbReference type="Gene3D" id="3.40.30.10">
    <property type="entry name" value="Glutaredoxin"/>
    <property type="match status" value="1"/>
</dbReference>